<evidence type="ECO:0000256" key="1">
    <source>
        <dbReference type="SAM" id="MobiDB-lite"/>
    </source>
</evidence>
<reference evidence="2" key="2">
    <citation type="submission" date="2023-05" db="EMBL/GenBank/DDBJ databases">
        <authorList>
            <person name="Fouks B."/>
        </authorList>
    </citation>
    <scope>NUCLEOTIDE SEQUENCE</scope>
    <source>
        <strain evidence="2">Stay&amp;Tobe</strain>
        <tissue evidence="2">Testes</tissue>
    </source>
</reference>
<accession>A0AAD7ZU94</accession>
<gene>
    <name evidence="2" type="ORF">L9F63_019578</name>
</gene>
<dbReference type="Proteomes" id="UP001233999">
    <property type="component" value="Unassembled WGS sequence"/>
</dbReference>
<feature type="non-terminal residue" evidence="2">
    <location>
        <position position="1"/>
    </location>
</feature>
<proteinExistence type="predicted"/>
<protein>
    <submittedName>
        <fullName evidence="2">Uncharacterized protein</fullName>
    </submittedName>
</protein>
<feature type="non-terminal residue" evidence="2">
    <location>
        <position position="60"/>
    </location>
</feature>
<comment type="caution">
    <text evidence="2">The sequence shown here is derived from an EMBL/GenBank/DDBJ whole genome shotgun (WGS) entry which is preliminary data.</text>
</comment>
<feature type="region of interest" description="Disordered" evidence="1">
    <location>
        <begin position="1"/>
        <end position="25"/>
    </location>
</feature>
<sequence length="60" mass="7027">KIRKFGAQKTKNARQSSYTFSDLPPRDNNELQERISLISPYYSFLSHSIRICILDNKSIH</sequence>
<evidence type="ECO:0000313" key="3">
    <source>
        <dbReference type="Proteomes" id="UP001233999"/>
    </source>
</evidence>
<dbReference type="AlphaFoldDB" id="A0AAD7ZU94"/>
<organism evidence="2 3">
    <name type="scientific">Diploptera punctata</name>
    <name type="common">Pacific beetle cockroach</name>
    <dbReference type="NCBI Taxonomy" id="6984"/>
    <lineage>
        <taxon>Eukaryota</taxon>
        <taxon>Metazoa</taxon>
        <taxon>Ecdysozoa</taxon>
        <taxon>Arthropoda</taxon>
        <taxon>Hexapoda</taxon>
        <taxon>Insecta</taxon>
        <taxon>Pterygota</taxon>
        <taxon>Neoptera</taxon>
        <taxon>Polyneoptera</taxon>
        <taxon>Dictyoptera</taxon>
        <taxon>Blattodea</taxon>
        <taxon>Blaberoidea</taxon>
        <taxon>Blaberidae</taxon>
        <taxon>Diplopterinae</taxon>
        <taxon>Diploptera</taxon>
    </lineage>
</organism>
<keyword evidence="3" id="KW-1185">Reference proteome</keyword>
<dbReference type="EMBL" id="JASPKZ010006833">
    <property type="protein sequence ID" value="KAJ9586836.1"/>
    <property type="molecule type" value="Genomic_DNA"/>
</dbReference>
<evidence type="ECO:0000313" key="2">
    <source>
        <dbReference type="EMBL" id="KAJ9586836.1"/>
    </source>
</evidence>
<feature type="compositionally biased region" description="Polar residues" evidence="1">
    <location>
        <begin position="9"/>
        <end position="20"/>
    </location>
</feature>
<reference evidence="2" key="1">
    <citation type="journal article" date="2023" name="IScience">
        <title>Live-bearing cockroach genome reveals convergent evolutionary mechanisms linked to viviparity in insects and beyond.</title>
        <authorList>
            <person name="Fouks B."/>
            <person name="Harrison M.C."/>
            <person name="Mikhailova A.A."/>
            <person name="Marchal E."/>
            <person name="English S."/>
            <person name="Carruthers M."/>
            <person name="Jennings E.C."/>
            <person name="Chiamaka E.L."/>
            <person name="Frigard R.A."/>
            <person name="Pippel M."/>
            <person name="Attardo G.M."/>
            <person name="Benoit J.B."/>
            <person name="Bornberg-Bauer E."/>
            <person name="Tobe S.S."/>
        </authorList>
    </citation>
    <scope>NUCLEOTIDE SEQUENCE</scope>
    <source>
        <strain evidence="2">Stay&amp;Tobe</strain>
    </source>
</reference>
<name>A0AAD7ZU94_DIPPU</name>